<feature type="compositionally biased region" description="Basic and acidic residues" evidence="1">
    <location>
        <begin position="87"/>
        <end position="107"/>
    </location>
</feature>
<reference evidence="3" key="1">
    <citation type="submission" date="2019-03" db="EMBL/GenBank/DDBJ databases">
        <title>Snf2 controls pulcherriminic acid biosynthesis and connects pigmentation and antifungal activity of the yeast Metschnikowia pulcherrima.</title>
        <authorList>
            <person name="Gore-Lloyd D."/>
            <person name="Sumann I."/>
            <person name="Brachmann A.O."/>
            <person name="Schneeberger K."/>
            <person name="Ortiz-Merino R.A."/>
            <person name="Moreno-Beltran M."/>
            <person name="Schlaefli M."/>
            <person name="Kirner P."/>
            <person name="Santos Kron A."/>
            <person name="Wolfe K.H."/>
            <person name="Piel J."/>
            <person name="Ahrens C.H."/>
            <person name="Henk D."/>
            <person name="Freimoser F.M."/>
        </authorList>
    </citation>
    <scope>NUCLEOTIDE SEQUENCE [LARGE SCALE GENOMIC DNA]</scope>
    <source>
        <strain evidence="3">APC 1.2</strain>
    </source>
</reference>
<gene>
    <name evidence="2" type="ORF">METSCH_A05280</name>
</gene>
<name>A0A4P6XER6_9ASCO</name>
<dbReference type="EMBL" id="CP034456">
    <property type="protein sequence ID" value="QBM85897.1"/>
    <property type="molecule type" value="Genomic_DNA"/>
</dbReference>
<organism evidence="2 3">
    <name type="scientific">Metschnikowia aff. pulcherrima</name>
    <dbReference type="NCBI Taxonomy" id="2163413"/>
    <lineage>
        <taxon>Eukaryota</taxon>
        <taxon>Fungi</taxon>
        <taxon>Dikarya</taxon>
        <taxon>Ascomycota</taxon>
        <taxon>Saccharomycotina</taxon>
        <taxon>Pichiomycetes</taxon>
        <taxon>Metschnikowiaceae</taxon>
        <taxon>Metschnikowia</taxon>
    </lineage>
</organism>
<sequence>MSGDTADSKSAEEVAVRRKTAAQKDNNHMLRQQQISSYKTAMLKEARAQRSRLRHSTDGVSSDDGSTEDPVEVSPRKKKKVNFIIHAPKDVPKKANEKGEKSKVKNF</sequence>
<proteinExistence type="predicted"/>
<accession>A0A4P6XER6</accession>
<evidence type="ECO:0000313" key="3">
    <source>
        <dbReference type="Proteomes" id="UP000292447"/>
    </source>
</evidence>
<evidence type="ECO:0000313" key="2">
    <source>
        <dbReference type="EMBL" id="QBM85897.1"/>
    </source>
</evidence>
<feature type="region of interest" description="Disordered" evidence="1">
    <location>
        <begin position="1"/>
        <end position="28"/>
    </location>
</feature>
<protein>
    <submittedName>
        <fullName evidence="2">Uncharacterized protein</fullName>
    </submittedName>
</protein>
<dbReference type="AlphaFoldDB" id="A0A4P6XER6"/>
<feature type="compositionally biased region" description="Basic and acidic residues" evidence="1">
    <location>
        <begin position="1"/>
        <end position="16"/>
    </location>
</feature>
<evidence type="ECO:0000256" key="1">
    <source>
        <dbReference type="SAM" id="MobiDB-lite"/>
    </source>
</evidence>
<feature type="region of interest" description="Disordered" evidence="1">
    <location>
        <begin position="44"/>
        <end position="107"/>
    </location>
</feature>
<keyword evidence="3" id="KW-1185">Reference proteome</keyword>
<dbReference type="Proteomes" id="UP000292447">
    <property type="component" value="Chromosome I"/>
</dbReference>